<dbReference type="InterPro" id="IPR036702">
    <property type="entry name" value="ComB-like_sf"/>
</dbReference>
<dbReference type="Pfam" id="PF04029">
    <property type="entry name" value="2-ph_phosp"/>
    <property type="match status" value="1"/>
</dbReference>
<dbReference type="RefSeq" id="WP_322097330.1">
    <property type="nucleotide sequence ID" value="NZ_WLYK01000001.1"/>
</dbReference>
<dbReference type="EMBL" id="WLYK01000001">
    <property type="protein sequence ID" value="MTD12591.1"/>
    <property type="molecule type" value="Genomic_DNA"/>
</dbReference>
<evidence type="ECO:0000256" key="1">
    <source>
        <dbReference type="ARBA" id="ARBA00021948"/>
    </source>
</evidence>
<evidence type="ECO:0000313" key="3">
    <source>
        <dbReference type="Proteomes" id="UP000460221"/>
    </source>
</evidence>
<sequence>MTAAPTGAHQQAAARIRCDWGLPGATAISEGAGVVVVVDVLSFTTTLSVAVENDLVVHPYLFRDASAASFAAQRGAMLAVGRSEAGETGISLSPLSIRRAVEQGRLSPGDALVLPSPNGSAISKRLADGDAAVVGACLRNARSVAAWAWAHAGDRPIAVVAAGERWPGDQLRPAVEDLWGAGAVIAALLDAGLQGASPEAEAAAAGYRALLDPLGVHTVQESVPAMLRACASGQELIGDGWGDEIDVAAELDMSTAVPVLDGEVFRAGSLP</sequence>
<evidence type="ECO:0000313" key="2">
    <source>
        <dbReference type="EMBL" id="MTD12591.1"/>
    </source>
</evidence>
<accession>A0A7K1FER3</accession>
<proteinExistence type="predicted"/>
<dbReference type="InterPro" id="IPR005238">
    <property type="entry name" value="ComB-like"/>
</dbReference>
<dbReference type="Proteomes" id="UP000460221">
    <property type="component" value="Unassembled WGS sequence"/>
</dbReference>
<keyword evidence="3" id="KW-1185">Reference proteome</keyword>
<reference evidence="2 3" key="1">
    <citation type="submission" date="2019-11" db="EMBL/GenBank/DDBJ databases">
        <authorList>
            <person name="Jiang L.-Q."/>
        </authorList>
    </citation>
    <scope>NUCLEOTIDE SEQUENCE [LARGE SCALE GENOMIC DNA]</scope>
    <source>
        <strain evidence="2 3">YIM 132087</strain>
    </source>
</reference>
<comment type="caution">
    <text evidence="2">The sequence shown here is derived from an EMBL/GenBank/DDBJ whole genome shotgun (WGS) entry which is preliminary data.</text>
</comment>
<organism evidence="2 3">
    <name type="scientific">Nakamurella alba</name>
    <dbReference type="NCBI Taxonomy" id="2665158"/>
    <lineage>
        <taxon>Bacteria</taxon>
        <taxon>Bacillati</taxon>
        <taxon>Actinomycetota</taxon>
        <taxon>Actinomycetes</taxon>
        <taxon>Nakamurellales</taxon>
        <taxon>Nakamurellaceae</taxon>
        <taxon>Nakamurella</taxon>
    </lineage>
</organism>
<protein>
    <recommendedName>
        <fullName evidence="1">Probable 2-phosphosulfolactate phosphatase</fullName>
    </recommendedName>
</protein>
<gene>
    <name evidence="2" type="ORF">GIS00_01355</name>
</gene>
<dbReference type="GO" id="GO:0000287">
    <property type="term" value="F:magnesium ion binding"/>
    <property type="evidence" value="ECO:0007669"/>
    <property type="project" value="InterPro"/>
</dbReference>
<dbReference type="AlphaFoldDB" id="A0A7K1FER3"/>
<dbReference type="SUPFAM" id="SSF142823">
    <property type="entry name" value="ComB-like"/>
    <property type="match status" value="1"/>
</dbReference>
<name>A0A7K1FER3_9ACTN</name>
<dbReference type="GO" id="GO:0050532">
    <property type="term" value="F:2-phosphosulfolactate phosphatase activity"/>
    <property type="evidence" value="ECO:0007669"/>
    <property type="project" value="InterPro"/>
</dbReference>
<dbReference type="Gene3D" id="3.90.1560.10">
    <property type="entry name" value="ComB-like"/>
    <property type="match status" value="1"/>
</dbReference>